<dbReference type="InterPro" id="IPR011249">
    <property type="entry name" value="Metalloenz_LuxS/M16"/>
</dbReference>
<dbReference type="EMBL" id="CAUJNA010002347">
    <property type="protein sequence ID" value="CAJ1392545.1"/>
    <property type="molecule type" value="Genomic_DNA"/>
</dbReference>
<dbReference type="PANTHER" id="PTHR43690">
    <property type="entry name" value="NARDILYSIN"/>
    <property type="match status" value="1"/>
</dbReference>
<dbReference type="Pfam" id="PF16187">
    <property type="entry name" value="Peptidase_M16_M"/>
    <property type="match status" value="1"/>
</dbReference>
<protein>
    <recommendedName>
        <fullName evidence="2">Peptidase M16 middle/third domain-containing protein</fullName>
    </recommendedName>
</protein>
<dbReference type="SUPFAM" id="SSF63411">
    <property type="entry name" value="LuxS/MPP-like metallohydrolase"/>
    <property type="match status" value="2"/>
</dbReference>
<evidence type="ECO:0000259" key="2">
    <source>
        <dbReference type="Pfam" id="PF16187"/>
    </source>
</evidence>
<keyword evidence="4" id="KW-1185">Reference proteome</keyword>
<dbReference type="Proteomes" id="UP001178507">
    <property type="component" value="Unassembled WGS sequence"/>
</dbReference>
<evidence type="ECO:0000313" key="3">
    <source>
        <dbReference type="EMBL" id="CAJ1392545.1"/>
    </source>
</evidence>
<evidence type="ECO:0000313" key="4">
    <source>
        <dbReference type="Proteomes" id="UP001178507"/>
    </source>
</evidence>
<evidence type="ECO:0000256" key="1">
    <source>
        <dbReference type="ARBA" id="ARBA00022723"/>
    </source>
</evidence>
<dbReference type="Gene3D" id="3.30.830.10">
    <property type="entry name" value="Metalloenzyme, LuxS/M16 peptidase-like"/>
    <property type="match status" value="2"/>
</dbReference>
<sequence length="311" mass="34396">MQRLHRIKFKFMPDSQPFSLAANIAANLQVHPASEVLAGPVLLYDLDPDTAQSVVDCLTLDAVRVTHQAKVLDERCTDRDTSYDSPMKFEEIPDSWRVAWSKALHPGGVEEALAAATKLGLALPMPNPFIPEDLQQKVLPEPNPPLPVRLKPGSPVVSYVFHRQDDQFLQPKALFLCVLRSPFLATDALAMLRAYVWAHLVQEALSEYAYDAEIASCSYHLEAADGGIILMAGGFHDKLGVLIQAVARKMLEIGTSSLDSVPENFYRIVVDRLGDALRNQAYHSQPLQQASQRFSELTKRGGNFPPEARAA</sequence>
<organism evidence="3 4">
    <name type="scientific">Effrenium voratum</name>
    <dbReference type="NCBI Taxonomy" id="2562239"/>
    <lineage>
        <taxon>Eukaryota</taxon>
        <taxon>Sar</taxon>
        <taxon>Alveolata</taxon>
        <taxon>Dinophyceae</taxon>
        <taxon>Suessiales</taxon>
        <taxon>Symbiodiniaceae</taxon>
        <taxon>Effrenium</taxon>
    </lineage>
</organism>
<dbReference type="AlphaFoldDB" id="A0AA36N6Q4"/>
<dbReference type="InterPro" id="IPR032632">
    <property type="entry name" value="Peptidase_M16_M"/>
</dbReference>
<accession>A0AA36N6Q4</accession>
<reference evidence="3" key="1">
    <citation type="submission" date="2023-08" db="EMBL/GenBank/DDBJ databases">
        <authorList>
            <person name="Chen Y."/>
            <person name="Shah S."/>
            <person name="Dougan E. K."/>
            <person name="Thang M."/>
            <person name="Chan C."/>
        </authorList>
    </citation>
    <scope>NUCLEOTIDE SEQUENCE</scope>
</reference>
<keyword evidence="1" id="KW-0479">Metal-binding</keyword>
<dbReference type="GO" id="GO:0046872">
    <property type="term" value="F:metal ion binding"/>
    <property type="evidence" value="ECO:0007669"/>
    <property type="project" value="UniProtKB-KW"/>
</dbReference>
<comment type="caution">
    <text evidence="3">The sequence shown here is derived from an EMBL/GenBank/DDBJ whole genome shotgun (WGS) entry which is preliminary data.</text>
</comment>
<proteinExistence type="predicted"/>
<name>A0AA36N6Q4_9DINO</name>
<gene>
    <name evidence="3" type="ORF">EVOR1521_LOCUS17613</name>
</gene>
<feature type="domain" description="Peptidase M16 middle/third" evidence="2">
    <location>
        <begin position="9"/>
        <end position="300"/>
    </location>
</feature>
<dbReference type="PANTHER" id="PTHR43690:SF18">
    <property type="entry name" value="INSULIN-DEGRADING ENZYME-RELATED"/>
    <property type="match status" value="1"/>
</dbReference>
<dbReference type="InterPro" id="IPR050626">
    <property type="entry name" value="Peptidase_M16"/>
</dbReference>